<keyword evidence="1" id="KW-0812">Transmembrane</keyword>
<dbReference type="EMBL" id="JALJOQ010000070">
    <property type="protein sequence ID" value="KAK9802601.1"/>
    <property type="molecule type" value="Genomic_DNA"/>
</dbReference>
<accession>A0AAW1P160</accession>
<evidence type="ECO:0000313" key="2">
    <source>
        <dbReference type="EMBL" id="KAK9802601.1"/>
    </source>
</evidence>
<feature type="transmembrane region" description="Helical" evidence="1">
    <location>
        <begin position="12"/>
        <end position="29"/>
    </location>
</feature>
<comment type="caution">
    <text evidence="2">The sequence shown here is derived from an EMBL/GenBank/DDBJ whole genome shotgun (WGS) entry which is preliminary data.</text>
</comment>
<gene>
    <name evidence="2" type="ORF">WJX73_000173</name>
</gene>
<keyword evidence="1" id="KW-0472">Membrane</keyword>
<evidence type="ECO:0008006" key="4">
    <source>
        <dbReference type="Google" id="ProtNLM"/>
    </source>
</evidence>
<keyword evidence="3" id="KW-1185">Reference proteome</keyword>
<name>A0AAW1P160_9CHLO</name>
<proteinExistence type="predicted"/>
<reference evidence="2 3" key="1">
    <citation type="journal article" date="2024" name="Nat. Commun.">
        <title>Phylogenomics reveals the evolutionary origins of lichenization in chlorophyte algae.</title>
        <authorList>
            <person name="Puginier C."/>
            <person name="Libourel C."/>
            <person name="Otte J."/>
            <person name="Skaloud P."/>
            <person name="Haon M."/>
            <person name="Grisel S."/>
            <person name="Petersen M."/>
            <person name="Berrin J.G."/>
            <person name="Delaux P.M."/>
            <person name="Dal Grande F."/>
            <person name="Keller J."/>
        </authorList>
    </citation>
    <scope>NUCLEOTIDE SEQUENCE [LARGE SCALE GENOMIC DNA]</scope>
    <source>
        <strain evidence="2 3">SAG 2036</strain>
    </source>
</reference>
<evidence type="ECO:0000313" key="3">
    <source>
        <dbReference type="Proteomes" id="UP001465755"/>
    </source>
</evidence>
<protein>
    <recommendedName>
        <fullName evidence="4">LAGLIDADG homing endonuclease</fullName>
    </recommendedName>
</protein>
<dbReference type="Proteomes" id="UP001465755">
    <property type="component" value="Unassembled WGS sequence"/>
</dbReference>
<evidence type="ECO:0000256" key="1">
    <source>
        <dbReference type="SAM" id="Phobius"/>
    </source>
</evidence>
<keyword evidence="1" id="KW-1133">Transmembrane helix</keyword>
<dbReference type="AlphaFoldDB" id="A0AAW1P160"/>
<sequence length="223" mass="25111">MVLTSCRANEALLAVVYLLFVTLSIGILLQKGTLDPEKQAKQRFPEPKLFYALGDAYLFKAAGREAAASRKVLEGLSNQKRKPEQLECPVPRPKPELRTGWLQALLYEHSGRFRLGFQPSLVQRVLVRPSHAAMNANKCPTNSTSLQARNSWWPRASDFDIYIQSEENRTVAERWHFLFSFDVGTFRPILCSRELQAAAIQAALAWAEGECLYLTDKAGGDVR</sequence>
<organism evidence="2 3">
    <name type="scientific">Symbiochloris irregularis</name>
    <dbReference type="NCBI Taxonomy" id="706552"/>
    <lineage>
        <taxon>Eukaryota</taxon>
        <taxon>Viridiplantae</taxon>
        <taxon>Chlorophyta</taxon>
        <taxon>core chlorophytes</taxon>
        <taxon>Trebouxiophyceae</taxon>
        <taxon>Trebouxiales</taxon>
        <taxon>Trebouxiaceae</taxon>
        <taxon>Symbiochloris</taxon>
    </lineage>
</organism>